<evidence type="ECO:0000313" key="5">
    <source>
        <dbReference type="EMBL" id="KAA0178260.1"/>
    </source>
</evidence>
<evidence type="ECO:0000313" key="3">
    <source>
        <dbReference type="EMBL" id="KAA0164257.1"/>
    </source>
</evidence>
<evidence type="ECO:0000256" key="1">
    <source>
        <dbReference type="SAM" id="MobiDB-lite"/>
    </source>
</evidence>
<dbReference type="Proteomes" id="UP000322899">
    <property type="component" value="Unassembled WGS sequence"/>
</dbReference>
<evidence type="ECO:0000313" key="2">
    <source>
        <dbReference type="EMBL" id="KAA0152910.1"/>
    </source>
</evidence>
<dbReference type="InterPro" id="IPR011990">
    <property type="entry name" value="TPR-like_helical_dom_sf"/>
</dbReference>
<dbReference type="EMBL" id="VLTL01000027">
    <property type="protein sequence ID" value="KAA0168715.1"/>
    <property type="molecule type" value="Genomic_DNA"/>
</dbReference>
<gene>
    <name evidence="5" type="ORF">FNF27_00113</name>
    <name evidence="4" type="ORF">FNF28_02452</name>
    <name evidence="2" type="ORF">FNF29_03434</name>
    <name evidence="3" type="ORF">FNF31_02493</name>
</gene>
<reference evidence="6 7" key="1">
    <citation type="submission" date="2019-07" db="EMBL/GenBank/DDBJ databases">
        <title>Genomes of Cafeteria roenbergensis.</title>
        <authorList>
            <person name="Fischer M.G."/>
            <person name="Hackl T."/>
            <person name="Roman M."/>
        </authorList>
    </citation>
    <scope>NUCLEOTIDE SEQUENCE [LARGE SCALE GENOMIC DNA]</scope>
    <source>
        <strain evidence="2 7">BVI</strain>
        <strain evidence="3 9">Cflag</strain>
        <strain evidence="5 6">E4-10P</strain>
        <strain evidence="4 8">RCC970-E3</strain>
    </source>
</reference>
<evidence type="ECO:0000313" key="6">
    <source>
        <dbReference type="Proteomes" id="UP000322899"/>
    </source>
</evidence>
<dbReference type="Proteomes" id="UP000325113">
    <property type="component" value="Unassembled WGS sequence"/>
</dbReference>
<dbReference type="InterPro" id="IPR019412">
    <property type="entry name" value="IML2/TPR_39"/>
</dbReference>
<keyword evidence="7" id="KW-1185">Reference proteome</keyword>
<dbReference type="Pfam" id="PF10300">
    <property type="entry name" value="Iml2-TPR_39"/>
    <property type="match status" value="1"/>
</dbReference>
<dbReference type="Gene3D" id="1.25.40.10">
    <property type="entry name" value="Tetratricopeptide repeat domain"/>
    <property type="match status" value="1"/>
</dbReference>
<sequence length="754" mass="80479">MADKATFVDLYYNCMFKEADSPPTRPGPFGDNEFAIIEALVEEVPELTERGKSILHGKAEETKSLASSAWASGKSGWFGKHDNAPIEALAAAQVFCESRAMQALVQFRNKEYMRGSVNVRTAATSYFSLIEALRRHPDASKYVTALESGDVASLKLEELDDEGRRIYEITAAVLAGVATFRYFTSLIPPSFQWIAKALGFQINRTSGLAHIRGVSQTVLSWSPPRSEEELSAAGKVTTDAEASAGAEGSGAAASGAGSGAPAAAAAAASAAAPAGGTGRPPKSSTDIDPFPKAAFIPARAPFAALLSAWIECFQTEQFDQCDEILAACLRIFPRGGMFSYLGGYLARRAGDMSLAIRLFDHALGALTGHFEHATQGCLYEKAQCMMLTGDWESAAGMFRIFLDGYRGKNYVACAWQELGYCLHALGRPEDAAKAMAEAPPRVRDHYTFDRFNGRRGQEYCDRGGISRASWLAMGAWYLFRGGRPGDAMAFCIRCAEILDEVAGVGTPGGPTSWVQFVIDRESDTLSLPEGVAVPPTTDADIVECDGADDFVTGCGPMPAWAKRDAPEDLASGTKTLVPGSPAYSSQKELDKAFVRDAGAMMLLARGRALASLAAAEMGHPARNAKSARSSVTRQMAYELASGPARKYAAGAGAGSASETDIMLVNAKVKPDAIIARARACFSLAVCLGEGSPELWVAPHAHYFYGTTYLPSPDAEPSAADRAAAKECISKALAHSKYDFDKPLFRSLSALKDRF</sequence>
<protein>
    <submittedName>
        <fullName evidence="4">Uncharacterized protein</fullName>
    </submittedName>
</protein>
<proteinExistence type="predicted"/>
<dbReference type="AlphaFoldDB" id="A0A5A8DTA5"/>
<dbReference type="EMBL" id="VLTM01000018">
    <property type="protein sequence ID" value="KAA0164257.1"/>
    <property type="molecule type" value="Genomic_DNA"/>
</dbReference>
<dbReference type="PANTHER" id="PTHR31859">
    <property type="entry name" value="TETRATRICOPEPTIDE REPEAT PROTEIN 39 FAMILY MEMBER"/>
    <property type="match status" value="1"/>
</dbReference>
<name>A0A5A8DTA5_CAFRO</name>
<evidence type="ECO:0000313" key="4">
    <source>
        <dbReference type="EMBL" id="KAA0168715.1"/>
    </source>
</evidence>
<organism evidence="4 8">
    <name type="scientific">Cafeteria roenbergensis</name>
    <name type="common">Marine flagellate</name>
    <dbReference type="NCBI Taxonomy" id="33653"/>
    <lineage>
        <taxon>Eukaryota</taxon>
        <taxon>Sar</taxon>
        <taxon>Stramenopiles</taxon>
        <taxon>Bigyra</taxon>
        <taxon>Opalozoa</taxon>
        <taxon>Bicosoecida</taxon>
        <taxon>Cafeteriaceae</taxon>
        <taxon>Cafeteria</taxon>
    </lineage>
</organism>
<evidence type="ECO:0000313" key="7">
    <source>
        <dbReference type="Proteomes" id="UP000323011"/>
    </source>
</evidence>
<dbReference type="EMBL" id="VLTN01000018">
    <property type="protein sequence ID" value="KAA0152910.1"/>
    <property type="molecule type" value="Genomic_DNA"/>
</dbReference>
<evidence type="ECO:0000313" key="9">
    <source>
        <dbReference type="Proteomes" id="UP000325113"/>
    </source>
</evidence>
<feature type="compositionally biased region" description="Low complexity" evidence="1">
    <location>
        <begin position="240"/>
        <end position="251"/>
    </location>
</feature>
<comment type="caution">
    <text evidence="4">The sequence shown here is derived from an EMBL/GenBank/DDBJ whole genome shotgun (WGS) entry which is preliminary data.</text>
</comment>
<dbReference type="SUPFAM" id="SSF48452">
    <property type="entry name" value="TPR-like"/>
    <property type="match status" value="1"/>
</dbReference>
<evidence type="ECO:0000313" key="8">
    <source>
        <dbReference type="Proteomes" id="UP000324907"/>
    </source>
</evidence>
<dbReference type="PANTHER" id="PTHR31859:SF1">
    <property type="entry name" value="TETRATRICOPEPTIDE REPEAT PROTEIN 39C"/>
    <property type="match status" value="1"/>
</dbReference>
<dbReference type="EMBL" id="VLTO01000001">
    <property type="protein sequence ID" value="KAA0178260.1"/>
    <property type="molecule type" value="Genomic_DNA"/>
</dbReference>
<accession>A0A5A8DTA5</accession>
<feature type="region of interest" description="Disordered" evidence="1">
    <location>
        <begin position="229"/>
        <end position="251"/>
    </location>
</feature>
<dbReference type="Proteomes" id="UP000324907">
    <property type="component" value="Unassembled WGS sequence"/>
</dbReference>
<dbReference type="OrthoDB" id="10329477at2759"/>
<dbReference type="Proteomes" id="UP000323011">
    <property type="component" value="Unassembled WGS sequence"/>
</dbReference>